<dbReference type="Proteomes" id="UP000334380">
    <property type="component" value="Unassembled WGS sequence"/>
</dbReference>
<sequence>MKREPSMHEEHPNVTGLSVATATGEAQGLTEAEAATCLAQYGESVLAEHRVTVLERLAHCF</sequence>
<reference evidence="1 2" key="1">
    <citation type="submission" date="2019-08" db="EMBL/GenBank/DDBJ databases">
        <authorList>
            <person name="Peeters C."/>
        </authorList>
    </citation>
    <scope>NUCLEOTIDE SEQUENCE [LARGE SCALE GENOMIC DNA]</scope>
    <source>
        <strain evidence="1 2">LMG 31013</strain>
    </source>
</reference>
<organism evidence="1 2">
    <name type="scientific">Pandoraea terrigena</name>
    <dbReference type="NCBI Taxonomy" id="2508292"/>
    <lineage>
        <taxon>Bacteria</taxon>
        <taxon>Pseudomonadati</taxon>
        <taxon>Pseudomonadota</taxon>
        <taxon>Betaproteobacteria</taxon>
        <taxon>Burkholderiales</taxon>
        <taxon>Burkholderiaceae</taxon>
        <taxon>Pandoraea</taxon>
    </lineage>
</organism>
<dbReference type="AlphaFoldDB" id="A0A5E4TPB5"/>
<evidence type="ECO:0000313" key="1">
    <source>
        <dbReference type="EMBL" id="VVD89092.1"/>
    </source>
</evidence>
<gene>
    <name evidence="1" type="ORF">PTE31013_01535</name>
</gene>
<dbReference type="EMBL" id="CABPRU010000003">
    <property type="protein sequence ID" value="VVD89092.1"/>
    <property type="molecule type" value="Genomic_DNA"/>
</dbReference>
<proteinExistence type="predicted"/>
<protein>
    <submittedName>
        <fullName evidence="1">Uncharacterized protein</fullName>
    </submittedName>
</protein>
<name>A0A5E4TPB5_9BURK</name>
<evidence type="ECO:0000313" key="2">
    <source>
        <dbReference type="Proteomes" id="UP000334380"/>
    </source>
</evidence>
<keyword evidence="2" id="KW-1185">Reference proteome</keyword>
<accession>A0A5E4TPB5</accession>